<dbReference type="Proteomes" id="UP001196413">
    <property type="component" value="Unassembled WGS sequence"/>
</dbReference>
<dbReference type="AlphaFoldDB" id="A0AAD5R9L7"/>
<name>A0AAD5R9L7_PARTN</name>
<proteinExistence type="predicted"/>
<comment type="caution">
    <text evidence="1">The sequence shown here is derived from an EMBL/GenBank/DDBJ whole genome shotgun (WGS) entry which is preliminary data.</text>
</comment>
<evidence type="ECO:0000313" key="1">
    <source>
        <dbReference type="EMBL" id="KAJ1371940.1"/>
    </source>
</evidence>
<feature type="non-terminal residue" evidence="1">
    <location>
        <position position="84"/>
    </location>
</feature>
<dbReference type="EMBL" id="JAHQIW010007067">
    <property type="protein sequence ID" value="KAJ1371940.1"/>
    <property type="molecule type" value="Genomic_DNA"/>
</dbReference>
<organism evidence="1 2">
    <name type="scientific">Parelaphostrongylus tenuis</name>
    <name type="common">Meningeal worm</name>
    <dbReference type="NCBI Taxonomy" id="148309"/>
    <lineage>
        <taxon>Eukaryota</taxon>
        <taxon>Metazoa</taxon>
        <taxon>Ecdysozoa</taxon>
        <taxon>Nematoda</taxon>
        <taxon>Chromadorea</taxon>
        <taxon>Rhabditida</taxon>
        <taxon>Rhabditina</taxon>
        <taxon>Rhabditomorpha</taxon>
        <taxon>Strongyloidea</taxon>
        <taxon>Metastrongylidae</taxon>
        <taxon>Parelaphostrongylus</taxon>
    </lineage>
</organism>
<accession>A0AAD5R9L7</accession>
<reference evidence="1" key="1">
    <citation type="submission" date="2021-06" db="EMBL/GenBank/DDBJ databases">
        <title>Parelaphostrongylus tenuis whole genome reference sequence.</title>
        <authorList>
            <person name="Garwood T.J."/>
            <person name="Larsen P.A."/>
            <person name="Fountain-Jones N.M."/>
            <person name="Garbe J.R."/>
            <person name="Macchietto M.G."/>
            <person name="Kania S.A."/>
            <person name="Gerhold R.W."/>
            <person name="Richards J.E."/>
            <person name="Wolf T.M."/>
        </authorList>
    </citation>
    <scope>NUCLEOTIDE SEQUENCE</scope>
    <source>
        <strain evidence="1">MNPRO001-30</strain>
        <tissue evidence="1">Meninges</tissue>
    </source>
</reference>
<protein>
    <submittedName>
        <fullName evidence="1">Uncharacterized protein</fullName>
    </submittedName>
</protein>
<keyword evidence="2" id="KW-1185">Reference proteome</keyword>
<evidence type="ECO:0000313" key="2">
    <source>
        <dbReference type="Proteomes" id="UP001196413"/>
    </source>
</evidence>
<sequence length="84" mass="9586">MLEVATGIDCSQGGIDGYPIPPIDAALPEKVMVYRLQLGDTEREKYQKFIRLYIFQFPMLMQVPHFDPMASCIDLDIEKGFQMA</sequence>
<gene>
    <name evidence="1" type="ORF">KIN20_033986</name>
</gene>